<gene>
    <name evidence="1" type="ORF">G2W53_003860</name>
</gene>
<comment type="caution">
    <text evidence="1">The sequence shown here is derived from an EMBL/GenBank/DDBJ whole genome shotgun (WGS) entry which is preliminary data.</text>
</comment>
<keyword evidence="2" id="KW-1185">Reference proteome</keyword>
<proteinExistence type="predicted"/>
<organism evidence="1 2">
    <name type="scientific">Senna tora</name>
    <dbReference type="NCBI Taxonomy" id="362788"/>
    <lineage>
        <taxon>Eukaryota</taxon>
        <taxon>Viridiplantae</taxon>
        <taxon>Streptophyta</taxon>
        <taxon>Embryophyta</taxon>
        <taxon>Tracheophyta</taxon>
        <taxon>Spermatophyta</taxon>
        <taxon>Magnoliopsida</taxon>
        <taxon>eudicotyledons</taxon>
        <taxon>Gunneridae</taxon>
        <taxon>Pentapetalae</taxon>
        <taxon>rosids</taxon>
        <taxon>fabids</taxon>
        <taxon>Fabales</taxon>
        <taxon>Fabaceae</taxon>
        <taxon>Caesalpinioideae</taxon>
        <taxon>Cassia clade</taxon>
        <taxon>Senna</taxon>
    </lineage>
</organism>
<evidence type="ECO:0000313" key="1">
    <source>
        <dbReference type="EMBL" id="KAF7841562.1"/>
    </source>
</evidence>
<name>A0A835CJN1_9FABA</name>
<protein>
    <submittedName>
        <fullName evidence="1">Uncharacterized protein</fullName>
    </submittedName>
</protein>
<evidence type="ECO:0000313" key="2">
    <source>
        <dbReference type="Proteomes" id="UP000634136"/>
    </source>
</evidence>
<dbReference type="AlphaFoldDB" id="A0A835CJN1"/>
<dbReference type="EMBL" id="JAAIUW010000002">
    <property type="protein sequence ID" value="KAF7841562.1"/>
    <property type="molecule type" value="Genomic_DNA"/>
</dbReference>
<accession>A0A835CJN1</accession>
<reference evidence="1" key="1">
    <citation type="submission" date="2020-09" db="EMBL/GenBank/DDBJ databases">
        <title>Genome-Enabled Discovery of Anthraquinone Biosynthesis in Senna tora.</title>
        <authorList>
            <person name="Kang S.-H."/>
            <person name="Pandey R.P."/>
            <person name="Lee C.-M."/>
            <person name="Sim J.-S."/>
            <person name="Jeong J.-T."/>
            <person name="Choi B.-S."/>
            <person name="Jung M."/>
            <person name="Ginzburg D."/>
            <person name="Zhao K."/>
            <person name="Won S.Y."/>
            <person name="Oh T.-J."/>
            <person name="Yu Y."/>
            <person name="Kim N.-H."/>
            <person name="Lee O.R."/>
            <person name="Lee T.-H."/>
            <person name="Bashyal P."/>
            <person name="Kim T.-S."/>
            <person name="Lee W.-H."/>
            <person name="Kawkins C."/>
            <person name="Kim C.-K."/>
            <person name="Kim J.S."/>
            <person name="Ahn B.O."/>
            <person name="Rhee S.Y."/>
            <person name="Sohng J.K."/>
        </authorList>
    </citation>
    <scope>NUCLEOTIDE SEQUENCE</scope>
    <source>
        <tissue evidence="1">Leaf</tissue>
    </source>
</reference>
<dbReference type="Proteomes" id="UP000634136">
    <property type="component" value="Unassembled WGS sequence"/>
</dbReference>
<sequence>MGEGLGVRLWGGKRNEGGGGWKEGWGHGGHGFGMAWWCGCVLVEEGQRGSRLEGGGGVVGSVLMEEGERGSRLEGRLWRRLGHRLRRRREKGSRRPEMWWWLWRRGYGGVAMEVEERG</sequence>